<keyword evidence="10" id="KW-0443">Lipid metabolism</keyword>
<comment type="subcellular location">
    <subcellularLocation>
        <location evidence="1">Plastid</location>
        <location evidence="1">Chloroplast</location>
    </subcellularLocation>
</comment>
<feature type="non-terminal residue" evidence="14">
    <location>
        <position position="1"/>
    </location>
</feature>
<keyword evidence="4 12" id="KW-0444">Lipid biosynthesis</keyword>
<feature type="domain" description="Carrier" evidence="13">
    <location>
        <begin position="118"/>
        <end position="192"/>
    </location>
</feature>
<dbReference type="InterPro" id="IPR044813">
    <property type="entry name" value="ACP_chloroplastic"/>
</dbReference>
<evidence type="ECO:0000259" key="13">
    <source>
        <dbReference type="PROSITE" id="PS50075"/>
    </source>
</evidence>
<keyword evidence="6" id="KW-0597">Phosphoprotein</keyword>
<dbReference type="Pfam" id="PF00550">
    <property type="entry name" value="PP-binding"/>
    <property type="match status" value="3"/>
</dbReference>
<evidence type="ECO:0000256" key="6">
    <source>
        <dbReference type="ARBA" id="ARBA00022553"/>
    </source>
</evidence>
<evidence type="ECO:0000313" key="15">
    <source>
        <dbReference type="Proteomes" id="UP000654075"/>
    </source>
</evidence>
<keyword evidence="7" id="KW-0934">Plastid</keyword>
<keyword evidence="5" id="KW-0150">Chloroplast</keyword>
<dbReference type="AlphaFoldDB" id="A0A813DXS3"/>
<keyword evidence="15" id="KW-1185">Reference proteome</keyword>
<dbReference type="InterPro" id="IPR006162">
    <property type="entry name" value="Ppantetheine_attach_site"/>
</dbReference>
<sequence>MMKLGMPKTFHRVVELQIFSLTLSHLSYCGCSTAAVTKLIKRWKTANKQLPVAGHCPAHTPSTMAQRSALAQVLLLVAGVATMNWLCAAPREAFVSGVSPQLRGPGRLTAMAMEAATAETMAKTVDIIAEQLGVEKVKVIPGATLTELGADSLDIVEAVMALEESFDVELPDEETTKLKTVQDAADLIQTKLSCPEHLKVPHVHRGEDKSCRGATCPRMLPVAWHCPAHTPSTMAQRSALAQVLLLVAGVATMNWLCAAPREAFVSGVSPQLRGPGRLTAMAMEAATAETMAKTVDIIAEQLGVEKVKVIPGATLTELGADSLDIVEAVMALEESFDVELPDEETTKLKTVQDAAVFVLFSIYQQRLLELRRASLQLPVTWRCLAHTPSTMAQRSALAQVLLLVAGVATMNWLCAAPREAFVSGVSPQLRGPGRLTAMAMEAATAETMAKTVDIIAEQLGVEKVKVIPGATLTELGADSLDIVEAVMALEESFDVELPDEETTKLKTVQDAADLIQTKLSWLVGAAFAALSISNALATVPGAPGSLPLQGRRRCLAVAAALLTSGAPATGPAAAAALDGTKPFEWTFLWGGNETAGSPSVAKRVGLPVSEVAAILRRDLAEGKYILTGSLSEEVFDDACRFVDPNNAVEGLAQYRRALSLLFDPAESSLEVLDVHVSPDGMGVQ</sequence>
<name>A0A813DXS3_POLGL</name>
<dbReference type="PROSITE" id="PS00012">
    <property type="entry name" value="PHOSPHOPANTETHEINE"/>
    <property type="match status" value="3"/>
</dbReference>
<dbReference type="NCBIfam" id="NF002148">
    <property type="entry name" value="PRK00982.1-2"/>
    <property type="match status" value="3"/>
</dbReference>
<reference evidence="14" key="1">
    <citation type="submission" date="2021-02" db="EMBL/GenBank/DDBJ databases">
        <authorList>
            <person name="Dougan E. K."/>
            <person name="Rhodes N."/>
            <person name="Thang M."/>
            <person name="Chan C."/>
        </authorList>
    </citation>
    <scope>NUCLEOTIDE SEQUENCE</scope>
</reference>
<evidence type="ECO:0000256" key="2">
    <source>
        <dbReference type="ARBA" id="ARBA00010930"/>
    </source>
</evidence>
<protein>
    <recommendedName>
        <fullName evidence="12">Acyl carrier protein</fullName>
    </recommendedName>
</protein>
<dbReference type="GO" id="GO:0009507">
    <property type="term" value="C:chloroplast"/>
    <property type="evidence" value="ECO:0007669"/>
    <property type="project" value="UniProtKB-SubCell"/>
</dbReference>
<dbReference type="OrthoDB" id="448946at2759"/>
<dbReference type="PROSITE" id="PS50075">
    <property type="entry name" value="CARRIER"/>
    <property type="match status" value="3"/>
</dbReference>
<evidence type="ECO:0000256" key="1">
    <source>
        <dbReference type="ARBA" id="ARBA00004229"/>
    </source>
</evidence>
<dbReference type="GO" id="GO:0000036">
    <property type="term" value="F:acyl carrier activity"/>
    <property type="evidence" value="ECO:0007669"/>
    <property type="project" value="InterPro"/>
</dbReference>
<dbReference type="NCBIfam" id="TIGR00517">
    <property type="entry name" value="acyl_carrier"/>
    <property type="match status" value="2"/>
</dbReference>
<evidence type="ECO:0000256" key="3">
    <source>
        <dbReference type="ARBA" id="ARBA00022450"/>
    </source>
</evidence>
<keyword evidence="8" id="KW-0276">Fatty acid metabolism</keyword>
<comment type="function">
    <text evidence="12">Carrier of the growing fatty acid chain in fatty acid biosynthesis.</text>
</comment>
<evidence type="ECO:0000256" key="9">
    <source>
        <dbReference type="ARBA" id="ARBA00022946"/>
    </source>
</evidence>
<evidence type="ECO:0000256" key="7">
    <source>
        <dbReference type="ARBA" id="ARBA00022640"/>
    </source>
</evidence>
<keyword evidence="9" id="KW-0809">Transit peptide</keyword>
<dbReference type="InterPro" id="IPR036736">
    <property type="entry name" value="ACP-like_sf"/>
</dbReference>
<proteinExistence type="inferred from homology"/>
<accession>A0A813DXS3</accession>
<evidence type="ECO:0000256" key="8">
    <source>
        <dbReference type="ARBA" id="ARBA00022832"/>
    </source>
</evidence>
<dbReference type="SUPFAM" id="SSF47336">
    <property type="entry name" value="ACP-like"/>
    <property type="match status" value="3"/>
</dbReference>
<keyword evidence="3 12" id="KW-0596">Phosphopantetheine</keyword>
<dbReference type="Gene3D" id="1.10.1200.10">
    <property type="entry name" value="ACP-like"/>
    <property type="match status" value="3"/>
</dbReference>
<evidence type="ECO:0000256" key="5">
    <source>
        <dbReference type="ARBA" id="ARBA00022528"/>
    </source>
</evidence>
<evidence type="ECO:0000256" key="10">
    <source>
        <dbReference type="ARBA" id="ARBA00023098"/>
    </source>
</evidence>
<dbReference type="InterPro" id="IPR009081">
    <property type="entry name" value="PP-bd_ACP"/>
</dbReference>
<feature type="domain" description="Carrier" evidence="13">
    <location>
        <begin position="445"/>
        <end position="519"/>
    </location>
</feature>
<feature type="domain" description="Carrier" evidence="13">
    <location>
        <begin position="288"/>
        <end position="362"/>
    </location>
</feature>
<dbReference type="PANTHER" id="PTHR46153:SF2">
    <property type="entry name" value="ACYL CARRIER PROTEIN"/>
    <property type="match status" value="1"/>
</dbReference>
<dbReference type="Proteomes" id="UP000654075">
    <property type="component" value="Unassembled WGS sequence"/>
</dbReference>
<evidence type="ECO:0000313" key="14">
    <source>
        <dbReference type="EMBL" id="CAE8594340.1"/>
    </source>
</evidence>
<dbReference type="PANTHER" id="PTHR46153">
    <property type="entry name" value="ACYL CARRIER PROTEIN"/>
    <property type="match status" value="1"/>
</dbReference>
<organism evidence="14 15">
    <name type="scientific">Polarella glacialis</name>
    <name type="common">Dinoflagellate</name>
    <dbReference type="NCBI Taxonomy" id="89957"/>
    <lineage>
        <taxon>Eukaryota</taxon>
        <taxon>Sar</taxon>
        <taxon>Alveolata</taxon>
        <taxon>Dinophyceae</taxon>
        <taxon>Suessiales</taxon>
        <taxon>Suessiaceae</taxon>
        <taxon>Polarella</taxon>
    </lineage>
</organism>
<comment type="similarity">
    <text evidence="2">Belongs to the acyl carrier protein (ACP) family.</text>
</comment>
<dbReference type="HAMAP" id="MF_01217">
    <property type="entry name" value="Acyl_carrier"/>
    <property type="match status" value="3"/>
</dbReference>
<dbReference type="EMBL" id="CAJNNV010006975">
    <property type="protein sequence ID" value="CAE8594340.1"/>
    <property type="molecule type" value="Genomic_DNA"/>
</dbReference>
<evidence type="ECO:0000256" key="4">
    <source>
        <dbReference type="ARBA" id="ARBA00022516"/>
    </source>
</evidence>
<gene>
    <name evidence="14" type="ORF">PGLA1383_LOCUS12896</name>
</gene>
<keyword evidence="11 12" id="KW-0275">Fatty acid biosynthesis</keyword>
<evidence type="ECO:0000256" key="12">
    <source>
        <dbReference type="RuleBase" id="RU000722"/>
    </source>
</evidence>
<evidence type="ECO:0000256" key="11">
    <source>
        <dbReference type="ARBA" id="ARBA00023160"/>
    </source>
</evidence>
<dbReference type="InterPro" id="IPR003231">
    <property type="entry name" value="ACP"/>
</dbReference>
<comment type="caution">
    <text evidence="14">The sequence shown here is derived from an EMBL/GenBank/DDBJ whole genome shotgun (WGS) entry which is preliminary data.</text>
</comment>